<proteinExistence type="predicted"/>
<keyword evidence="3" id="KW-1185">Reference proteome</keyword>
<dbReference type="InterPro" id="IPR016040">
    <property type="entry name" value="NAD(P)-bd_dom"/>
</dbReference>
<dbReference type="Gene3D" id="3.40.50.720">
    <property type="entry name" value="NAD(P)-binding Rossmann-like Domain"/>
    <property type="match status" value="1"/>
</dbReference>
<dbReference type="EMBL" id="CAXHTA020000002">
    <property type="protein sequence ID" value="CAL5219770.1"/>
    <property type="molecule type" value="Genomic_DNA"/>
</dbReference>
<feature type="domain" description="NAD(P)-binding" evidence="1">
    <location>
        <begin position="91"/>
        <end position="219"/>
    </location>
</feature>
<accession>A0ABP1FII9</accession>
<dbReference type="InterPro" id="IPR051207">
    <property type="entry name" value="ComplexI_NDUFA9_subunit"/>
</dbReference>
<dbReference type="Pfam" id="PF13460">
    <property type="entry name" value="NAD_binding_10"/>
    <property type="match status" value="1"/>
</dbReference>
<dbReference type="PANTHER" id="PTHR12126:SF16">
    <property type="entry name" value="MIOREX COMPLEX COMPONENT 2"/>
    <property type="match status" value="1"/>
</dbReference>
<reference evidence="2 3" key="1">
    <citation type="submission" date="2024-06" db="EMBL/GenBank/DDBJ databases">
        <authorList>
            <person name="Kraege A."/>
            <person name="Thomma B."/>
        </authorList>
    </citation>
    <scope>NUCLEOTIDE SEQUENCE [LARGE SCALE GENOMIC DNA]</scope>
</reference>
<sequence length="312" mass="32352">MSRLLTSSYGSLRRLYDHRSTALNISARVSRSSAAQSSSKQSTWPGQGLRGFATSLEFTRDNPSAASASASAGASAEQETYMGQPKLLVFGGSGFVGTRVCEEALKTGLAVVSVNRSGPPKLSADWVSSVEWIQADVFDVASWRDQLQGAVGVISCLGAFGSNDFMQKICGDSNITVFNEAAKAGVSRAAFISVHDYNLPGGFLPGYFQGKRRAEEALASAFPGAGCALRPGFIYGTRQVGGVGIPLGAIGYPLDKALGILPTKSLAGVPILGLGFVPPVSAAAVGRAAIAAATDSSVPSGIMDVWQVKSYE</sequence>
<comment type="caution">
    <text evidence="2">The sequence shown here is derived from an EMBL/GenBank/DDBJ whole genome shotgun (WGS) entry which is preliminary data.</text>
</comment>
<name>A0ABP1FII9_9CHLO</name>
<dbReference type="InterPro" id="IPR036291">
    <property type="entry name" value="NAD(P)-bd_dom_sf"/>
</dbReference>
<evidence type="ECO:0000259" key="1">
    <source>
        <dbReference type="Pfam" id="PF13460"/>
    </source>
</evidence>
<protein>
    <submittedName>
        <fullName evidence="2">G1673 protein</fullName>
    </submittedName>
</protein>
<evidence type="ECO:0000313" key="2">
    <source>
        <dbReference type="EMBL" id="CAL5219770.1"/>
    </source>
</evidence>
<dbReference type="SUPFAM" id="SSF51735">
    <property type="entry name" value="NAD(P)-binding Rossmann-fold domains"/>
    <property type="match status" value="1"/>
</dbReference>
<evidence type="ECO:0000313" key="3">
    <source>
        <dbReference type="Proteomes" id="UP001497392"/>
    </source>
</evidence>
<organism evidence="2 3">
    <name type="scientific">Coccomyxa viridis</name>
    <dbReference type="NCBI Taxonomy" id="1274662"/>
    <lineage>
        <taxon>Eukaryota</taxon>
        <taxon>Viridiplantae</taxon>
        <taxon>Chlorophyta</taxon>
        <taxon>core chlorophytes</taxon>
        <taxon>Trebouxiophyceae</taxon>
        <taxon>Trebouxiophyceae incertae sedis</taxon>
        <taxon>Coccomyxaceae</taxon>
        <taxon>Coccomyxa</taxon>
    </lineage>
</organism>
<dbReference type="Proteomes" id="UP001497392">
    <property type="component" value="Unassembled WGS sequence"/>
</dbReference>
<gene>
    <name evidence="2" type="primary">g1673</name>
    <name evidence="2" type="ORF">VP750_LOCUS1429</name>
</gene>
<dbReference type="PANTHER" id="PTHR12126">
    <property type="entry name" value="NADH-UBIQUINONE OXIDOREDUCTASE 39 KDA SUBUNIT-RELATED"/>
    <property type="match status" value="1"/>
</dbReference>